<dbReference type="OrthoDB" id="8941648at2759"/>
<evidence type="ECO:0000256" key="6">
    <source>
        <dbReference type="ARBA" id="ARBA00023183"/>
    </source>
</evidence>
<dbReference type="GO" id="GO:0007267">
    <property type="term" value="P:cell-cell signaling"/>
    <property type="evidence" value="ECO:0007669"/>
    <property type="project" value="TreeGrafter"/>
</dbReference>
<evidence type="ECO:0000313" key="10">
    <source>
        <dbReference type="RefSeq" id="XP_030645834.1"/>
    </source>
</evidence>
<dbReference type="GO" id="GO:0019838">
    <property type="term" value="F:growth factor binding"/>
    <property type="evidence" value="ECO:0007669"/>
    <property type="project" value="UniProtKB-KW"/>
</dbReference>
<evidence type="ECO:0000256" key="1">
    <source>
        <dbReference type="ARBA" id="ARBA00004613"/>
    </source>
</evidence>
<evidence type="ECO:0000256" key="7">
    <source>
        <dbReference type="SAM" id="MobiDB-lite"/>
    </source>
</evidence>
<dbReference type="InParanoid" id="A0A6J2WMS9"/>
<feature type="compositionally biased region" description="Pro residues" evidence="7">
    <location>
        <begin position="167"/>
        <end position="178"/>
    </location>
</feature>
<keyword evidence="5" id="KW-1015">Disulfide bond</keyword>
<name>A0A6J2WMS9_CHACN</name>
<dbReference type="GeneID" id="115826233"/>
<keyword evidence="4 8" id="KW-0732">Signal</keyword>
<dbReference type="GO" id="GO:0005576">
    <property type="term" value="C:extracellular region"/>
    <property type="evidence" value="ECO:0007669"/>
    <property type="project" value="UniProtKB-SubCell"/>
</dbReference>
<protein>
    <submittedName>
        <fullName evidence="10">Fibroblast growth factor binding protein 2a</fullName>
    </submittedName>
</protein>
<accession>A0A6J2WMS9</accession>
<keyword evidence="9" id="KW-1185">Reference proteome</keyword>
<feature type="region of interest" description="Disordered" evidence="7">
    <location>
        <begin position="137"/>
        <end position="229"/>
    </location>
</feature>
<comment type="similarity">
    <text evidence="2">Belongs to the fibroblast growth factor-binding protein family.</text>
</comment>
<dbReference type="CTD" id="793049"/>
<dbReference type="PANTHER" id="PTHR15258">
    <property type="entry name" value="FGF BINDING PROTEIN-RELATED"/>
    <property type="match status" value="1"/>
</dbReference>
<evidence type="ECO:0000313" key="9">
    <source>
        <dbReference type="Proteomes" id="UP000504632"/>
    </source>
</evidence>
<proteinExistence type="inferred from homology"/>
<keyword evidence="6" id="KW-0340">Growth factor binding</keyword>
<evidence type="ECO:0000256" key="3">
    <source>
        <dbReference type="ARBA" id="ARBA00022525"/>
    </source>
</evidence>
<dbReference type="RefSeq" id="XP_030645834.1">
    <property type="nucleotide sequence ID" value="XM_030789974.1"/>
</dbReference>
<evidence type="ECO:0000256" key="4">
    <source>
        <dbReference type="ARBA" id="ARBA00022729"/>
    </source>
</evidence>
<organism evidence="9 10">
    <name type="scientific">Chanos chanos</name>
    <name type="common">Milkfish</name>
    <name type="synonym">Mugil chanos</name>
    <dbReference type="NCBI Taxonomy" id="29144"/>
    <lineage>
        <taxon>Eukaryota</taxon>
        <taxon>Metazoa</taxon>
        <taxon>Chordata</taxon>
        <taxon>Craniata</taxon>
        <taxon>Vertebrata</taxon>
        <taxon>Euteleostomi</taxon>
        <taxon>Actinopterygii</taxon>
        <taxon>Neopterygii</taxon>
        <taxon>Teleostei</taxon>
        <taxon>Ostariophysi</taxon>
        <taxon>Gonorynchiformes</taxon>
        <taxon>Chanidae</taxon>
        <taxon>Chanos</taxon>
    </lineage>
</organism>
<dbReference type="PANTHER" id="PTHR15258:SF1">
    <property type="entry name" value="FIBROBLAST GROWTH FACTOR-BINDING PROTEIN 2"/>
    <property type="match status" value="1"/>
</dbReference>
<dbReference type="Proteomes" id="UP000504632">
    <property type="component" value="Chromosome 1"/>
</dbReference>
<dbReference type="AlphaFoldDB" id="A0A6J2WMS9"/>
<feature type="chain" id="PRO_5026722932" evidence="8">
    <location>
        <begin position="22"/>
        <end position="254"/>
    </location>
</feature>
<evidence type="ECO:0000256" key="5">
    <source>
        <dbReference type="ARBA" id="ARBA00023157"/>
    </source>
</evidence>
<sequence length="254" mass="28713">MQTHAGALVLLTCCLWLSVHAQNQDANQEGSEPERRKSVWEEPIQFLTKAKDQCSMAVTGQGDLTKLRITCQGQDRAYWCEYQGKPQVCRAYNNNPRHYFTQIMWDLRKLQHACQGQRQMKPLMCKRASDEAQMVFTASSSPDAVPRDKPEQKRPDQPRPKSGKPQPARPQPSKPQPARPAQTKPDQSRPEQGKPVSAKPGPKNTTLKKILIPKTPSPKPTKVAPKGEAKKIAQEYCWRSLQGVCAYVIGWFRN</sequence>
<evidence type="ECO:0000256" key="2">
    <source>
        <dbReference type="ARBA" id="ARBA00008326"/>
    </source>
</evidence>
<evidence type="ECO:0000256" key="8">
    <source>
        <dbReference type="SAM" id="SignalP"/>
    </source>
</evidence>
<dbReference type="Pfam" id="PF06473">
    <property type="entry name" value="FGF-BP1"/>
    <property type="match status" value="1"/>
</dbReference>
<feature type="compositionally biased region" description="Basic and acidic residues" evidence="7">
    <location>
        <begin position="145"/>
        <end position="159"/>
    </location>
</feature>
<dbReference type="InterPro" id="IPR010510">
    <property type="entry name" value="FGF1-bd"/>
</dbReference>
<reference evidence="10" key="1">
    <citation type="submission" date="2025-08" db="UniProtKB">
        <authorList>
            <consortium name="RefSeq"/>
        </authorList>
    </citation>
    <scope>IDENTIFICATION</scope>
</reference>
<gene>
    <name evidence="10" type="primary">fgfbp2a</name>
</gene>
<feature type="signal peptide" evidence="8">
    <location>
        <begin position="1"/>
        <end position="21"/>
    </location>
</feature>
<keyword evidence="3" id="KW-0964">Secreted</keyword>
<comment type="subcellular location">
    <subcellularLocation>
        <location evidence="1">Secreted</location>
    </subcellularLocation>
</comment>